<comment type="caution">
    <text evidence="1">The sequence shown here is derived from an EMBL/GenBank/DDBJ whole genome shotgun (WGS) entry which is preliminary data.</text>
</comment>
<dbReference type="OrthoDB" id="2376877at2"/>
<accession>A0A0N8PPM5</accession>
<proteinExistence type="predicted"/>
<gene>
    <name evidence="1" type="ORF">AN477_05465</name>
</gene>
<dbReference type="Proteomes" id="UP000050482">
    <property type="component" value="Unassembled WGS sequence"/>
</dbReference>
<dbReference type="EMBL" id="LJCO01000026">
    <property type="protein sequence ID" value="KPV44741.1"/>
    <property type="molecule type" value="Genomic_DNA"/>
</dbReference>
<keyword evidence="2" id="KW-1185">Reference proteome</keyword>
<sequence>MDQIPSMDHHNPEALLDNFVHVEFKRFLDADHDGNERPQGEVRNGYLIYNAHRQDFGFGSFRTSDDYTIDADVLDFVEERHPDFIPYIAATSGLYIDGEWHVVNADGTQIQH</sequence>
<organism evidence="1 2">
    <name type="scientific">Alicyclobacillus ferrooxydans</name>
    <dbReference type="NCBI Taxonomy" id="471514"/>
    <lineage>
        <taxon>Bacteria</taxon>
        <taxon>Bacillati</taxon>
        <taxon>Bacillota</taxon>
        <taxon>Bacilli</taxon>
        <taxon>Bacillales</taxon>
        <taxon>Alicyclobacillaceae</taxon>
        <taxon>Alicyclobacillus</taxon>
    </lineage>
</organism>
<reference evidence="1 2" key="1">
    <citation type="submission" date="2015-09" db="EMBL/GenBank/DDBJ databases">
        <title>Draft genome sequence of Alicyclobacillus ferrooxydans DSM 22381.</title>
        <authorList>
            <person name="Hemp J."/>
        </authorList>
    </citation>
    <scope>NUCLEOTIDE SEQUENCE [LARGE SCALE GENOMIC DNA]</scope>
    <source>
        <strain evidence="1 2">TC-34</strain>
    </source>
</reference>
<dbReference type="RefSeq" id="WP_054968169.1">
    <property type="nucleotide sequence ID" value="NZ_LJCO01000026.1"/>
</dbReference>
<evidence type="ECO:0000313" key="1">
    <source>
        <dbReference type="EMBL" id="KPV44741.1"/>
    </source>
</evidence>
<evidence type="ECO:0000313" key="2">
    <source>
        <dbReference type="Proteomes" id="UP000050482"/>
    </source>
</evidence>
<dbReference type="AlphaFoldDB" id="A0A0N8PPM5"/>
<name>A0A0N8PPM5_9BACL</name>
<dbReference type="PATRIC" id="fig|471514.4.peg.2466"/>
<protein>
    <submittedName>
        <fullName evidence="1">Uncharacterized protein</fullName>
    </submittedName>
</protein>